<accession>A0A1V8ZYG1</accession>
<evidence type="ECO:0000313" key="3">
    <source>
        <dbReference type="Proteomes" id="UP000192591"/>
    </source>
</evidence>
<sequence>MPEIVVDGQPLHYEDEGTGPPVVMVAGTGSRGRVWHLHQVPALVSAGYRVITFDNRAGGPGGRFGVASLVSDTAALIERLELGQSRAVGFSLGARVVAELLVERPELVERAVLLATRGRVDHWTKAMLLAERTGTTTTPEFGVVVRAMQYLSPTTLRDDRATRDWLELFELTSATALPGLHEQVALDELLADRLTAYSAIEAACLVVGFGDDLVTPPQLTREVARAIPRAQYHEVADCGHYGYLERPGEVNKLIVDFLGVSSRD</sequence>
<evidence type="ECO:0000259" key="1">
    <source>
        <dbReference type="Pfam" id="PF12697"/>
    </source>
</evidence>
<dbReference type="PANTHER" id="PTHR43194:SF2">
    <property type="entry name" value="PEROXISOMAL MEMBRANE PROTEIN LPX1"/>
    <property type="match status" value="1"/>
</dbReference>
<dbReference type="GO" id="GO:0003824">
    <property type="term" value="F:catalytic activity"/>
    <property type="evidence" value="ECO:0007669"/>
    <property type="project" value="UniProtKB-ARBA"/>
</dbReference>
<dbReference type="SUPFAM" id="SSF53474">
    <property type="entry name" value="alpha/beta-Hydrolases"/>
    <property type="match status" value="1"/>
</dbReference>
<reference evidence="2 3" key="1">
    <citation type="submission" date="2017-02" db="EMBL/GenBank/DDBJ databases">
        <title>Draft genome of Saccharomonospora sp. 154.</title>
        <authorList>
            <person name="Alonso-Carmona G.S."/>
            <person name="De La Haba R."/>
            <person name="Vera-Gargallo B."/>
            <person name="Sandoval-Trujillo A.H."/>
            <person name="Ramirez-Duran N."/>
            <person name="Ventosa A."/>
        </authorList>
    </citation>
    <scope>NUCLEOTIDE SEQUENCE [LARGE SCALE GENOMIC DNA]</scope>
    <source>
        <strain evidence="2 3">LRS4.154</strain>
    </source>
</reference>
<dbReference type="RefSeq" id="WP_081193987.1">
    <property type="nucleotide sequence ID" value="NZ_MWIH01000008.1"/>
</dbReference>
<comment type="caution">
    <text evidence="2">The sequence shown here is derived from an EMBL/GenBank/DDBJ whole genome shotgun (WGS) entry which is preliminary data.</text>
</comment>
<dbReference type="PANTHER" id="PTHR43194">
    <property type="entry name" value="HYDROLASE ALPHA/BETA FOLD FAMILY"/>
    <property type="match status" value="1"/>
</dbReference>
<dbReference type="Gene3D" id="3.40.50.1820">
    <property type="entry name" value="alpha/beta hydrolase"/>
    <property type="match status" value="1"/>
</dbReference>
<dbReference type="STRING" id="1962155.B1813_18495"/>
<name>A0A1V8ZYG1_SACPI</name>
<feature type="domain" description="AB hydrolase-1" evidence="1">
    <location>
        <begin position="22"/>
        <end position="252"/>
    </location>
</feature>
<dbReference type="AlphaFoldDB" id="A0A1V8ZYG1"/>
<proteinExistence type="predicted"/>
<dbReference type="Proteomes" id="UP000192591">
    <property type="component" value="Unassembled WGS sequence"/>
</dbReference>
<evidence type="ECO:0000313" key="2">
    <source>
        <dbReference type="EMBL" id="OQO89840.1"/>
    </source>
</evidence>
<organism evidence="2 3">
    <name type="scientific">Saccharomonospora piscinae</name>
    <dbReference type="NCBI Taxonomy" id="687388"/>
    <lineage>
        <taxon>Bacteria</taxon>
        <taxon>Bacillati</taxon>
        <taxon>Actinomycetota</taxon>
        <taxon>Actinomycetes</taxon>
        <taxon>Pseudonocardiales</taxon>
        <taxon>Pseudonocardiaceae</taxon>
        <taxon>Saccharomonospora</taxon>
    </lineage>
</organism>
<gene>
    <name evidence="2" type="ORF">B1813_18495</name>
</gene>
<dbReference type="Pfam" id="PF12697">
    <property type="entry name" value="Abhydrolase_6"/>
    <property type="match status" value="1"/>
</dbReference>
<protein>
    <recommendedName>
        <fullName evidence="1">AB hydrolase-1 domain-containing protein</fullName>
    </recommendedName>
</protein>
<dbReference type="InterPro" id="IPR050228">
    <property type="entry name" value="Carboxylesterase_BioH"/>
</dbReference>
<dbReference type="EMBL" id="MWIH01000008">
    <property type="protein sequence ID" value="OQO89840.1"/>
    <property type="molecule type" value="Genomic_DNA"/>
</dbReference>
<keyword evidence="3" id="KW-1185">Reference proteome</keyword>
<dbReference type="InterPro" id="IPR029058">
    <property type="entry name" value="AB_hydrolase_fold"/>
</dbReference>
<dbReference type="InterPro" id="IPR000073">
    <property type="entry name" value="AB_hydrolase_1"/>
</dbReference>